<evidence type="ECO:0000313" key="2">
    <source>
        <dbReference type="Proteomes" id="UP001234202"/>
    </source>
</evidence>
<sequence>MFDPFSELKSSYQAVRKNSAANDVYNRLHSIAKDIEFQWGFSLRRANLHLIDFANKNGGFIIVDSTRRGKVCYIFTPGGDSCNLIRWPAKSMQRMPDALSKTIPIWCAVINRAIAKRRSSTANHLLSVNELEQTEWDTNLYCPPNIVSPTEKSQIEAKIDGWADQLLASSLTLPEPIAPLRPFFIHPAISHPPSLPLQQRRPASSSSDTSAPSSPPPFIPIVCLSASTFIEHGGPEPMRSRTGFGFEYIQGSGDDEDLWAQGLKPQMFHQNQELLLSTLQQDFAGVVDRLKASAGDTATPLNSTQLATLTEVPEGSGLFLGVANSTLPTGSLTMQLTRKTQEELPDPPIASANHLFFRIPRSKKGEIQLVTSVLPTCTEAATKTFASNAPRICVVDDDGKDVSVGVMIALSWILLDDDGHVRRGPAPTATKTDTRARLQWILDKRPGANPSRSTLQRVNEFLMSPRRA</sequence>
<accession>A0ACC2WY08</accession>
<name>A0ACC2WY08_9TREE</name>
<evidence type="ECO:0000313" key="1">
    <source>
        <dbReference type="EMBL" id="KAJ9116210.1"/>
    </source>
</evidence>
<reference evidence="1" key="1">
    <citation type="submission" date="2023-04" db="EMBL/GenBank/DDBJ databases">
        <title>Draft Genome sequencing of Naganishia species isolated from polar environments using Oxford Nanopore Technology.</title>
        <authorList>
            <person name="Leo P."/>
            <person name="Venkateswaran K."/>
        </authorList>
    </citation>
    <scope>NUCLEOTIDE SEQUENCE</scope>
    <source>
        <strain evidence="1">DBVPG 5303</strain>
    </source>
</reference>
<protein>
    <submittedName>
        <fullName evidence="1">Uncharacterized protein</fullName>
    </submittedName>
</protein>
<proteinExistence type="predicted"/>
<comment type="caution">
    <text evidence="1">The sequence shown here is derived from an EMBL/GenBank/DDBJ whole genome shotgun (WGS) entry which is preliminary data.</text>
</comment>
<dbReference type="Proteomes" id="UP001234202">
    <property type="component" value="Unassembled WGS sequence"/>
</dbReference>
<keyword evidence="2" id="KW-1185">Reference proteome</keyword>
<organism evidence="1 2">
    <name type="scientific">Naganishia onofrii</name>
    <dbReference type="NCBI Taxonomy" id="1851511"/>
    <lineage>
        <taxon>Eukaryota</taxon>
        <taxon>Fungi</taxon>
        <taxon>Dikarya</taxon>
        <taxon>Basidiomycota</taxon>
        <taxon>Agaricomycotina</taxon>
        <taxon>Tremellomycetes</taxon>
        <taxon>Filobasidiales</taxon>
        <taxon>Filobasidiaceae</taxon>
        <taxon>Naganishia</taxon>
    </lineage>
</organism>
<dbReference type="EMBL" id="JASBWV010000039">
    <property type="protein sequence ID" value="KAJ9116210.1"/>
    <property type="molecule type" value="Genomic_DNA"/>
</dbReference>
<gene>
    <name evidence="1" type="ORF">QFC24_006801</name>
</gene>